<dbReference type="EMBL" id="JACHVB010000014">
    <property type="protein sequence ID" value="MBC2593750.1"/>
    <property type="molecule type" value="Genomic_DNA"/>
</dbReference>
<gene>
    <name evidence="2" type="ORF">H5P28_05695</name>
</gene>
<evidence type="ECO:0000259" key="1">
    <source>
        <dbReference type="PROSITE" id="PS50943"/>
    </source>
</evidence>
<dbReference type="CDD" id="cd00093">
    <property type="entry name" value="HTH_XRE"/>
    <property type="match status" value="1"/>
</dbReference>
<dbReference type="AlphaFoldDB" id="A0A842HBW6"/>
<sequence length="87" mass="9761">MKSKNRLRAVKLVNALIGQVRASEGRNITGKEIAERIGVQAATISRWVNGKTSLDQIEYLLTLLESVPPERWQSELRSALSSKSRKK</sequence>
<dbReference type="PROSITE" id="PS50943">
    <property type="entry name" value="HTH_CROC1"/>
    <property type="match status" value="1"/>
</dbReference>
<dbReference type="RefSeq" id="WP_185674749.1">
    <property type="nucleotide sequence ID" value="NZ_JACHVB010000014.1"/>
</dbReference>
<dbReference type="InterPro" id="IPR001387">
    <property type="entry name" value="Cro/C1-type_HTH"/>
</dbReference>
<reference evidence="2 3" key="1">
    <citation type="submission" date="2020-07" db="EMBL/GenBank/DDBJ databases">
        <authorList>
            <person name="Feng X."/>
        </authorList>
    </citation>
    <scope>NUCLEOTIDE SEQUENCE [LARGE SCALE GENOMIC DNA]</scope>
    <source>
        <strain evidence="2 3">JCM31066</strain>
    </source>
</reference>
<dbReference type="Pfam" id="PF01381">
    <property type="entry name" value="HTH_3"/>
    <property type="match status" value="1"/>
</dbReference>
<dbReference type="GO" id="GO:0003677">
    <property type="term" value="F:DNA binding"/>
    <property type="evidence" value="ECO:0007669"/>
    <property type="project" value="InterPro"/>
</dbReference>
<comment type="caution">
    <text evidence="2">The sequence shown here is derived from an EMBL/GenBank/DDBJ whole genome shotgun (WGS) entry which is preliminary data.</text>
</comment>
<accession>A0A842HBW6</accession>
<dbReference type="Gene3D" id="1.10.260.40">
    <property type="entry name" value="lambda repressor-like DNA-binding domains"/>
    <property type="match status" value="1"/>
</dbReference>
<dbReference type="InterPro" id="IPR010982">
    <property type="entry name" value="Lambda_DNA-bd_dom_sf"/>
</dbReference>
<name>A0A842HBW6_9BACT</name>
<dbReference type="Proteomes" id="UP000546464">
    <property type="component" value="Unassembled WGS sequence"/>
</dbReference>
<feature type="domain" description="HTH cro/C1-type" evidence="1">
    <location>
        <begin position="26"/>
        <end position="72"/>
    </location>
</feature>
<organism evidence="2 3">
    <name type="scientific">Ruficoccus amylovorans</name>
    <dbReference type="NCBI Taxonomy" id="1804625"/>
    <lineage>
        <taxon>Bacteria</taxon>
        <taxon>Pseudomonadati</taxon>
        <taxon>Verrucomicrobiota</taxon>
        <taxon>Opitutia</taxon>
        <taxon>Puniceicoccales</taxon>
        <taxon>Cerasicoccaceae</taxon>
        <taxon>Ruficoccus</taxon>
    </lineage>
</organism>
<dbReference type="SUPFAM" id="SSF47413">
    <property type="entry name" value="lambda repressor-like DNA-binding domains"/>
    <property type="match status" value="1"/>
</dbReference>
<protein>
    <submittedName>
        <fullName evidence="2">Helix-turn-helix transcriptional regulator</fullName>
    </submittedName>
</protein>
<keyword evidence="3" id="KW-1185">Reference proteome</keyword>
<proteinExistence type="predicted"/>
<evidence type="ECO:0000313" key="2">
    <source>
        <dbReference type="EMBL" id="MBC2593750.1"/>
    </source>
</evidence>
<evidence type="ECO:0000313" key="3">
    <source>
        <dbReference type="Proteomes" id="UP000546464"/>
    </source>
</evidence>